<dbReference type="GO" id="GO:0004575">
    <property type="term" value="F:sucrose alpha-glucosidase activity"/>
    <property type="evidence" value="ECO:0007669"/>
    <property type="project" value="TreeGrafter"/>
</dbReference>
<reference evidence="7 8" key="1">
    <citation type="submission" date="2019-03" db="EMBL/GenBank/DDBJ databases">
        <title>Genomic Encyclopedia of Type Strains, Phase IV (KMG-IV): sequencing the most valuable type-strain genomes for metagenomic binning, comparative biology and taxonomic classification.</title>
        <authorList>
            <person name="Goeker M."/>
        </authorList>
    </citation>
    <scope>NUCLEOTIDE SEQUENCE [LARGE SCALE GENOMIC DNA]</scope>
    <source>
        <strain evidence="7 8">DSM 16326</strain>
    </source>
</reference>
<dbReference type="Proteomes" id="UP000294914">
    <property type="component" value="Unassembled WGS sequence"/>
</dbReference>
<comment type="similarity">
    <text evidence="2">Belongs to the glycosyl hydrolase 100 family.</text>
</comment>
<dbReference type="SUPFAM" id="SSF48208">
    <property type="entry name" value="Six-hairpin glycosidases"/>
    <property type="match status" value="1"/>
</dbReference>
<dbReference type="PANTHER" id="PTHR31916:SF28">
    <property type="entry name" value="NEUTRAL_ALKALINE INVERTASE 3, CHLOROPLASTIC"/>
    <property type="match status" value="1"/>
</dbReference>
<dbReference type="Pfam" id="PF12899">
    <property type="entry name" value="Glyco_hydro_100"/>
    <property type="match status" value="1"/>
</dbReference>
<comment type="caution">
    <text evidence="7">The sequence shown here is derived from an EMBL/GenBank/DDBJ whole genome shotgun (WGS) entry which is preliminary data.</text>
</comment>
<evidence type="ECO:0000256" key="6">
    <source>
        <dbReference type="ARBA" id="ARBA00023295"/>
    </source>
</evidence>
<comment type="catalytic activity">
    <reaction evidence="1">
        <text>Hydrolysis of terminal non-reducing beta-D-fructofuranoside residues in beta-D-fructofuranosides.</text>
        <dbReference type="EC" id="3.2.1.26"/>
    </reaction>
</comment>
<dbReference type="InterPro" id="IPR012341">
    <property type="entry name" value="6hp_glycosidase-like_sf"/>
</dbReference>
<dbReference type="RefSeq" id="WP_134081649.1">
    <property type="nucleotide sequence ID" value="NZ_SOQX01000002.1"/>
</dbReference>
<evidence type="ECO:0000256" key="5">
    <source>
        <dbReference type="ARBA" id="ARBA00023277"/>
    </source>
</evidence>
<evidence type="ECO:0000313" key="7">
    <source>
        <dbReference type="EMBL" id="TDY02565.1"/>
    </source>
</evidence>
<dbReference type="EMBL" id="SOQX01000002">
    <property type="protein sequence ID" value="TDY02565.1"/>
    <property type="molecule type" value="Genomic_DNA"/>
</dbReference>
<accession>A0A4V3H4B4</accession>
<keyword evidence="8" id="KW-1185">Reference proteome</keyword>
<dbReference type="PANTHER" id="PTHR31916">
    <property type="match status" value="1"/>
</dbReference>
<name>A0A4V3H4B4_9GAMM</name>
<evidence type="ECO:0000256" key="4">
    <source>
        <dbReference type="ARBA" id="ARBA00022801"/>
    </source>
</evidence>
<dbReference type="InterPro" id="IPR008928">
    <property type="entry name" value="6-hairpin_glycosidase_sf"/>
</dbReference>
<dbReference type="GO" id="GO:0033926">
    <property type="term" value="F:endo-alpha-N-acetylgalactosaminidase activity"/>
    <property type="evidence" value="ECO:0007669"/>
    <property type="project" value="InterPro"/>
</dbReference>
<gene>
    <name evidence="7" type="ORF">EDC23_0940</name>
</gene>
<evidence type="ECO:0000256" key="3">
    <source>
        <dbReference type="ARBA" id="ARBA00012758"/>
    </source>
</evidence>
<dbReference type="GO" id="GO:0005987">
    <property type="term" value="P:sucrose catabolic process"/>
    <property type="evidence" value="ECO:0007669"/>
    <property type="project" value="TreeGrafter"/>
</dbReference>
<evidence type="ECO:0000313" key="8">
    <source>
        <dbReference type="Proteomes" id="UP000294914"/>
    </source>
</evidence>
<organism evidence="7 8">
    <name type="scientific">Thiohalophilus thiocyanatoxydans</name>
    <dbReference type="NCBI Taxonomy" id="381308"/>
    <lineage>
        <taxon>Bacteria</taxon>
        <taxon>Pseudomonadati</taxon>
        <taxon>Pseudomonadota</taxon>
        <taxon>Gammaproteobacteria</taxon>
        <taxon>Thiohalomonadales</taxon>
        <taxon>Thiohalophilaceae</taxon>
        <taxon>Thiohalophilus</taxon>
    </lineage>
</organism>
<sequence>MSIEHIIERAYEILNQSIVQYQGKPIGTVAALKHTHLAAANYEECFIRDFVPSALVFLADGKPEIVKNFLEAVLELRTSERTVAGHEIQPGVMPASFTVATDFDGNEHLQADFGEKAIGRVAPVDSMMWWLILLFIYTRSTGDDSLAKRPDFQQAMRQILHLCLKDSFEVTPALLVPDACSMIDRRMGIYGHPLEIQSLFYGVLRIIHSLLEEKDPESDSSLVNTALTREHALQSYVRLFYWLDLQRLNEIHRYTTEEFGHDSVNVLNVYPESIPDWVIEWMPNDCGYLVGNIGVGRIDFRYFSLGNLLAIMFGLASEEQSERIIRLYEQRWPDLVGAMPLKIIYPAMEGLEWQVRTGSDPKNAPWSYQNGGNWPVLLWPFIASALKTGRGDLAERAFQVALNKLPLDEWPEYYDGRTGRLIGRRSNKHQVWTAASLIVSYKMLENPKMLDLFPH</sequence>
<dbReference type="Gene3D" id="1.50.10.10">
    <property type="match status" value="1"/>
</dbReference>
<keyword evidence="4" id="KW-0378">Hydrolase</keyword>
<keyword evidence="6" id="KW-0326">Glycosidase</keyword>
<evidence type="ECO:0000256" key="2">
    <source>
        <dbReference type="ARBA" id="ARBA00007671"/>
    </source>
</evidence>
<dbReference type="AlphaFoldDB" id="A0A4V3H4B4"/>
<dbReference type="OrthoDB" id="501302at2"/>
<protein>
    <recommendedName>
        <fullName evidence="3">beta-fructofuranosidase</fullName>
        <ecNumber evidence="3">3.2.1.26</ecNumber>
    </recommendedName>
</protein>
<dbReference type="InterPro" id="IPR024746">
    <property type="entry name" value="Glyco_hydro_100"/>
</dbReference>
<keyword evidence="5" id="KW-0119">Carbohydrate metabolism</keyword>
<evidence type="ECO:0000256" key="1">
    <source>
        <dbReference type="ARBA" id="ARBA00000094"/>
    </source>
</evidence>
<dbReference type="EC" id="3.2.1.26" evidence="3"/>
<proteinExistence type="inferred from homology"/>